<name>E1ZZX5_CAMFO</name>
<feature type="compositionally biased region" description="Low complexity" evidence="1">
    <location>
        <begin position="975"/>
        <end position="987"/>
    </location>
</feature>
<protein>
    <submittedName>
        <fullName evidence="2">Uncharacterized protein</fullName>
    </submittedName>
</protein>
<feature type="compositionally biased region" description="Basic and acidic residues" evidence="1">
    <location>
        <begin position="1025"/>
        <end position="1037"/>
    </location>
</feature>
<dbReference type="InParanoid" id="E1ZZX5"/>
<feature type="compositionally biased region" description="Polar residues" evidence="1">
    <location>
        <begin position="1013"/>
        <end position="1024"/>
    </location>
</feature>
<feature type="compositionally biased region" description="Polar residues" evidence="1">
    <location>
        <begin position="888"/>
        <end position="900"/>
    </location>
</feature>
<organism evidence="3">
    <name type="scientific">Camponotus floridanus</name>
    <name type="common">Florida carpenter ant</name>
    <dbReference type="NCBI Taxonomy" id="104421"/>
    <lineage>
        <taxon>Eukaryota</taxon>
        <taxon>Metazoa</taxon>
        <taxon>Ecdysozoa</taxon>
        <taxon>Arthropoda</taxon>
        <taxon>Hexapoda</taxon>
        <taxon>Insecta</taxon>
        <taxon>Pterygota</taxon>
        <taxon>Neoptera</taxon>
        <taxon>Endopterygota</taxon>
        <taxon>Hymenoptera</taxon>
        <taxon>Apocrita</taxon>
        <taxon>Aculeata</taxon>
        <taxon>Formicoidea</taxon>
        <taxon>Formicidae</taxon>
        <taxon>Formicinae</taxon>
        <taxon>Camponotus</taxon>
    </lineage>
</organism>
<sequence length="1320" mass="138274">MKNIEKQWSFTDDVTAWQLAGDRIIDFCNGRRIILLQTNKPVPGQTLDPFLNEIPVDENDIFPRRIIDVVLTPLKTRAKRQIQFEQREKSDENFNRVRLVRQQTNQFRGKFRGQTQSQYLNLGNHEQKEGKAEAEATQQSSHAVVSGSRGMGQAQSMSSSGPGCEDCPGYPGVDRGPERILPTDTDKYVQGPRIGGTPIRPGEITAAYPGRITPGEQITYPGGMIPGRVGTYPGIPGIYPGDIQPETDKIYPGGVRPEIVTPRTDKIYPDGVRPGAVPEGVATYPGGVTPEGAIYPGAVRPGTVTSGVGVTYPTGVRPDTVTPGVGATYPGGVQPGTVTPGVGATYPGAVRPGIVTPGVGPTYPAGVRPDTVTPGVGAIYPAGVQPGTVTPGVGAIYPGGVQPGTVTPGVGVMYPGGIRPGDDRKYPPGTLVTEDRGLYPGVVQPGRVLPGVTTGVGVETYPETMYPPRAQLGPTYPSDGIVTTSITTGTTAVTGVKAYPSGITPGKGLPGVAYPGVSETGIYPGTGTYPGGVRPDTVSGIRADTYPSGVAPGRTISQGIYPDEQQRVIYSGGLPSSTLPGQVVTTTGSVGAGTQIITYPGGRTTDGQAIYPGDTIQPGRIPEGVRGAPGTQVTYPVGTYPGSPTIPVTYPGGRTYPGTQQVISPDVTLYPGQVAYPGEVGQVPTYPGGQYPSAGTRIPDGTGVPGGIQYPIGTTEGQTTTGETKTGVTGQYPGLYPGGISGQEIGIDQYPRRPYTGMGETAGTGEPPQYYIGSGRPIGVMDNGAESQASSSVQQMESGTQASASAQGKYGSGTAQSQVTGTYSGSGTFSAQAGSSDANKSAQAEISGGKEGATSNAQGIADHGKSQTQVQLDSDSGATSTGAQSSGWNHGTNSQVQASSKGGMADAQANGEGSTSSQAQIGFQPYLKNEDEKVEKNMTPFRGSGTASAQSGTHQGQSQSQLQGSFQYGITYTGAAQAGSGSGAASSRKPFNFTDSELFKPFKPDSFLKKPTNVDSVQPSPSASRNDEDTQDNREKGLQSSSTSKQTVVVSSKDNPSNDKKVKATEKSQTDDATYDEYDEYTDEDDYSTSSRLTIQEKFSEPLSSSDHQKLKTSQQQSPSQIQTIQIAKGNQYDVHVSQDSNVPQTGHTLQPGQSVSGYTIPTGFRGRVVSTSGTKTIAQGDGKSQSQTVSLVPKDLNNTKLPVTETRSLQTNHERYVGRHTSNNKSQGSFINQNVSSDKRAGPTPAVAMKPSYYTVTNSFTGKINGNNEPRKYEHRYYTKSSTCGYFTFSCNVVYGSNGRTKICKPKVPTYPNGTPMKC</sequence>
<feature type="compositionally biased region" description="Polar residues" evidence="1">
    <location>
        <begin position="911"/>
        <end position="921"/>
    </location>
</feature>
<feature type="compositionally biased region" description="Polar residues" evidence="1">
    <location>
        <begin position="1221"/>
        <end position="1237"/>
    </location>
</feature>
<dbReference type="STRING" id="104421.E1ZZX5"/>
<dbReference type="FunCoup" id="E1ZZX5">
    <property type="interactions" value="7"/>
</dbReference>
<dbReference type="OMA" id="KKYEHRY"/>
<evidence type="ECO:0000256" key="1">
    <source>
        <dbReference type="SAM" id="MobiDB-lite"/>
    </source>
</evidence>
<accession>E1ZZX5</accession>
<feature type="compositionally biased region" description="Polar residues" evidence="1">
    <location>
        <begin position="785"/>
        <end position="806"/>
    </location>
</feature>
<feature type="compositionally biased region" description="Basic and acidic residues" evidence="1">
    <location>
        <begin position="997"/>
        <end position="1008"/>
    </location>
</feature>
<proteinExistence type="predicted"/>
<feature type="region of interest" description="Disordered" evidence="1">
    <location>
        <begin position="754"/>
        <end position="816"/>
    </location>
</feature>
<feature type="compositionally biased region" description="Low complexity" evidence="1">
    <location>
        <begin position="1039"/>
        <end position="1053"/>
    </location>
</feature>
<dbReference type="Proteomes" id="UP000000311">
    <property type="component" value="Unassembled WGS sequence"/>
</dbReference>
<evidence type="ECO:0000313" key="2">
    <source>
        <dbReference type="EMBL" id="EFN73286.1"/>
    </source>
</evidence>
<gene>
    <name evidence="2" type="ORF">EAG_16365</name>
</gene>
<feature type="compositionally biased region" description="Basic and acidic residues" evidence="1">
    <location>
        <begin position="1056"/>
        <end position="1070"/>
    </location>
</feature>
<feature type="region of interest" description="Disordered" evidence="1">
    <location>
        <begin position="830"/>
        <end position="962"/>
    </location>
</feature>
<feature type="compositionally biased region" description="Low complexity" evidence="1">
    <location>
        <begin position="1113"/>
        <end position="1122"/>
    </location>
</feature>
<keyword evidence="3" id="KW-1185">Reference proteome</keyword>
<reference evidence="2 3" key="1">
    <citation type="journal article" date="2010" name="Science">
        <title>Genomic comparison of the ants Camponotus floridanus and Harpegnathos saltator.</title>
        <authorList>
            <person name="Bonasio R."/>
            <person name="Zhang G."/>
            <person name="Ye C."/>
            <person name="Mutti N.S."/>
            <person name="Fang X."/>
            <person name="Qin N."/>
            <person name="Donahue G."/>
            <person name="Yang P."/>
            <person name="Li Q."/>
            <person name="Li C."/>
            <person name="Zhang P."/>
            <person name="Huang Z."/>
            <person name="Berger S.L."/>
            <person name="Reinberg D."/>
            <person name="Wang J."/>
            <person name="Liebig J."/>
        </authorList>
    </citation>
    <scope>NUCLEOTIDE SEQUENCE [LARGE SCALE GENOMIC DNA]</scope>
    <source>
        <strain evidence="3">C129</strain>
    </source>
</reference>
<dbReference type="EMBL" id="GL435530">
    <property type="protein sequence ID" value="EFN73286.1"/>
    <property type="molecule type" value="Genomic_DNA"/>
</dbReference>
<feature type="compositionally biased region" description="Low complexity" evidence="1">
    <location>
        <begin position="191"/>
        <end position="204"/>
    </location>
</feature>
<feature type="compositionally biased region" description="Polar residues" evidence="1">
    <location>
        <begin position="830"/>
        <end position="844"/>
    </location>
</feature>
<dbReference type="OrthoDB" id="7791530at2759"/>
<evidence type="ECO:0000313" key="3">
    <source>
        <dbReference type="Proteomes" id="UP000000311"/>
    </source>
</evidence>
<feature type="region of interest" description="Disordered" evidence="1">
    <location>
        <begin position="975"/>
        <end position="1122"/>
    </location>
</feature>
<feature type="compositionally biased region" description="Low complexity" evidence="1">
    <location>
        <begin position="874"/>
        <end position="887"/>
    </location>
</feature>
<feature type="compositionally biased region" description="Low complexity" evidence="1">
    <location>
        <begin position="948"/>
        <end position="962"/>
    </location>
</feature>
<feature type="region of interest" description="Disordered" evidence="1">
    <location>
        <begin position="1220"/>
        <end position="1248"/>
    </location>
</feature>
<feature type="compositionally biased region" description="Acidic residues" evidence="1">
    <location>
        <begin position="1073"/>
        <end position="1087"/>
    </location>
</feature>
<feature type="region of interest" description="Disordered" evidence="1">
    <location>
        <begin position="182"/>
        <end position="204"/>
    </location>
</feature>